<reference evidence="1 2" key="1">
    <citation type="submission" date="2018-10" db="EMBL/GenBank/DDBJ databases">
        <title>Butyricimonas faecalis sp. nov., isolated from human faeces and emended description of the genus Butyricimonas.</title>
        <authorList>
            <person name="Le Roy T."/>
            <person name="Van der Smissen P."/>
            <person name="Paquot A."/>
            <person name="Delzenne N."/>
            <person name="Muccioli G."/>
            <person name="Collet J.-F."/>
            <person name="Cani P.D."/>
        </authorList>
    </citation>
    <scope>NUCLEOTIDE SEQUENCE [LARGE SCALE GENOMIC DNA]</scope>
    <source>
        <strain evidence="1 2">H184</strain>
    </source>
</reference>
<evidence type="ECO:0000313" key="2">
    <source>
        <dbReference type="Proteomes" id="UP000270673"/>
    </source>
</evidence>
<proteinExistence type="predicted"/>
<gene>
    <name evidence="1" type="ORF">D8S85_08965</name>
</gene>
<dbReference type="EMBL" id="CP032819">
    <property type="protein sequence ID" value="AZS29663.1"/>
    <property type="molecule type" value="Genomic_DNA"/>
</dbReference>
<name>A0A3S9VT10_9BACT</name>
<evidence type="ECO:0000313" key="1">
    <source>
        <dbReference type="EMBL" id="AZS29663.1"/>
    </source>
</evidence>
<accession>A0A3S9VT10</accession>
<sequence length="79" mass="8793">MMKYIIIVFVAVITVFIGGRSLNHARAEHIVCAYADHEKVENTTAVAPMQQVASQDTIFGPVSLPEVKVYVKRKVNHVI</sequence>
<keyword evidence="2" id="KW-1185">Reference proteome</keyword>
<dbReference type="AlphaFoldDB" id="A0A3S9VT10"/>
<protein>
    <submittedName>
        <fullName evidence="1">Uncharacterized protein</fullName>
    </submittedName>
</protein>
<dbReference type="KEGG" id="buy:D8S85_08965"/>
<dbReference type="OrthoDB" id="1098904at2"/>
<organism evidence="1 2">
    <name type="scientific">Butyricimonas faecalis</name>
    <dbReference type="NCBI Taxonomy" id="2093856"/>
    <lineage>
        <taxon>Bacteria</taxon>
        <taxon>Pseudomonadati</taxon>
        <taxon>Bacteroidota</taxon>
        <taxon>Bacteroidia</taxon>
        <taxon>Bacteroidales</taxon>
        <taxon>Odoribacteraceae</taxon>
        <taxon>Butyricimonas</taxon>
    </lineage>
</organism>
<dbReference type="RefSeq" id="WP_106480402.1">
    <property type="nucleotide sequence ID" value="NZ_CP032819.1"/>
</dbReference>
<dbReference type="Proteomes" id="UP000270673">
    <property type="component" value="Chromosome"/>
</dbReference>